<organism evidence="1">
    <name type="scientific">Siphoviridae sp. ctHip2</name>
    <dbReference type="NCBI Taxonomy" id="2827830"/>
    <lineage>
        <taxon>Viruses</taxon>
        <taxon>Duplodnaviria</taxon>
        <taxon>Heunggongvirae</taxon>
        <taxon>Uroviricota</taxon>
        <taxon>Caudoviricetes</taxon>
    </lineage>
</organism>
<reference evidence="1" key="1">
    <citation type="journal article" date="2021" name="Proc. Natl. Acad. Sci. U.S.A.">
        <title>A Catalog of Tens of Thousands of Viruses from Human Metagenomes Reveals Hidden Associations with Chronic Diseases.</title>
        <authorList>
            <person name="Tisza M.J."/>
            <person name="Buck C.B."/>
        </authorList>
    </citation>
    <scope>NUCLEOTIDE SEQUENCE</scope>
    <source>
        <strain evidence="1">CtHip2</strain>
    </source>
</reference>
<name>A0A8S5RVD1_9CAUD</name>
<proteinExistence type="predicted"/>
<dbReference type="EMBL" id="BK032497">
    <property type="protein sequence ID" value="DAF42717.1"/>
    <property type="molecule type" value="Genomic_DNA"/>
</dbReference>
<protein>
    <submittedName>
        <fullName evidence="1">Uncharacterized protein</fullName>
    </submittedName>
</protein>
<accession>A0A8S5RVD1</accession>
<evidence type="ECO:0000313" key="1">
    <source>
        <dbReference type="EMBL" id="DAF42717.1"/>
    </source>
</evidence>
<sequence>MDKELFEKFITLAKEKGFAPNLDEVNYETAKQLTELNKKN</sequence>